<dbReference type="Gene3D" id="1.25.40.20">
    <property type="entry name" value="Ankyrin repeat-containing domain"/>
    <property type="match status" value="2"/>
</dbReference>
<dbReference type="InterPro" id="IPR051637">
    <property type="entry name" value="Ank_repeat_dom-contain_49"/>
</dbReference>
<dbReference type="STRING" id="1073090.A0A1L9SHZ5"/>
<organism evidence="4 5">
    <name type="scientific">Penicilliopsis zonata CBS 506.65</name>
    <dbReference type="NCBI Taxonomy" id="1073090"/>
    <lineage>
        <taxon>Eukaryota</taxon>
        <taxon>Fungi</taxon>
        <taxon>Dikarya</taxon>
        <taxon>Ascomycota</taxon>
        <taxon>Pezizomycotina</taxon>
        <taxon>Eurotiomycetes</taxon>
        <taxon>Eurotiomycetidae</taxon>
        <taxon>Eurotiales</taxon>
        <taxon>Aspergillaceae</taxon>
        <taxon>Penicilliopsis</taxon>
    </lineage>
</organism>
<keyword evidence="2 3" id="KW-0040">ANK repeat</keyword>
<dbReference type="PROSITE" id="PS50088">
    <property type="entry name" value="ANK_REPEAT"/>
    <property type="match status" value="1"/>
</dbReference>
<sequence length="467" mass="52706">MTPPTPQLPQDFYENLRIYVLQAKNRDHASPTTRACCQSNGQGLLPVCRVCFMDPIHVHAMTAPGKILDMLVSPGFLSTAINKKDCFGNTILHFYSANGQATFESLMPLLDAGVDPSHKNANGETFLHVLNPNRMQHQLYELFLDLKRRGFDLQERDIFGRTALHRLYEHDVPDEVCKRICRIFIESGVSQTMRDAFGRTPQEYLEALKGSREILTKVDPSLLAGITGRRSCMISPLNECAVALSNARAPTFLQWYFEAPELWLKSAEKFVNDPTFEEDDLGNNVFHLLAVISYFNNSYTPDFLGWLRRGGDPNHYNREGFTPLHTLMDLPLLDPDIDPDPGRTCRHLEMLLRGARGSSGNYDISRRADPELPTRFGETVLFLASYQGRVDCVSVLLRYGANIYARNHKGQSILTVCNTTAAFWTKEANDPTISEAERRNAAFLSRQIHECMTIIKNHGSFESASVI</sequence>
<dbReference type="RefSeq" id="XP_022581236.1">
    <property type="nucleotide sequence ID" value="XM_022727529.1"/>
</dbReference>
<keyword evidence="5" id="KW-1185">Reference proteome</keyword>
<proteinExistence type="predicted"/>
<evidence type="ECO:0000256" key="1">
    <source>
        <dbReference type="ARBA" id="ARBA00022737"/>
    </source>
</evidence>
<reference evidence="5" key="1">
    <citation type="journal article" date="2017" name="Genome Biol.">
        <title>Comparative genomics reveals high biological diversity and specific adaptations in the industrially and medically important fungal genus Aspergillus.</title>
        <authorList>
            <person name="de Vries R.P."/>
            <person name="Riley R."/>
            <person name="Wiebenga A."/>
            <person name="Aguilar-Osorio G."/>
            <person name="Amillis S."/>
            <person name="Uchima C.A."/>
            <person name="Anderluh G."/>
            <person name="Asadollahi M."/>
            <person name="Askin M."/>
            <person name="Barry K."/>
            <person name="Battaglia E."/>
            <person name="Bayram O."/>
            <person name="Benocci T."/>
            <person name="Braus-Stromeyer S.A."/>
            <person name="Caldana C."/>
            <person name="Canovas D."/>
            <person name="Cerqueira G.C."/>
            <person name="Chen F."/>
            <person name="Chen W."/>
            <person name="Choi C."/>
            <person name="Clum A."/>
            <person name="Dos Santos R.A."/>
            <person name="Damasio A.R."/>
            <person name="Diallinas G."/>
            <person name="Emri T."/>
            <person name="Fekete E."/>
            <person name="Flipphi M."/>
            <person name="Freyberg S."/>
            <person name="Gallo A."/>
            <person name="Gournas C."/>
            <person name="Habgood R."/>
            <person name="Hainaut M."/>
            <person name="Harispe M.L."/>
            <person name="Henrissat B."/>
            <person name="Hilden K.S."/>
            <person name="Hope R."/>
            <person name="Hossain A."/>
            <person name="Karabika E."/>
            <person name="Karaffa L."/>
            <person name="Karanyi Z."/>
            <person name="Krasevec N."/>
            <person name="Kuo A."/>
            <person name="Kusch H."/>
            <person name="LaButti K."/>
            <person name="Lagendijk E.L."/>
            <person name="Lapidus A."/>
            <person name="Levasseur A."/>
            <person name="Lindquist E."/>
            <person name="Lipzen A."/>
            <person name="Logrieco A.F."/>
            <person name="MacCabe A."/>
            <person name="Maekelae M.R."/>
            <person name="Malavazi I."/>
            <person name="Melin P."/>
            <person name="Meyer V."/>
            <person name="Mielnichuk N."/>
            <person name="Miskei M."/>
            <person name="Molnar A.P."/>
            <person name="Mule G."/>
            <person name="Ngan C.Y."/>
            <person name="Orejas M."/>
            <person name="Orosz E."/>
            <person name="Ouedraogo J.P."/>
            <person name="Overkamp K.M."/>
            <person name="Park H.-S."/>
            <person name="Perrone G."/>
            <person name="Piumi F."/>
            <person name="Punt P.J."/>
            <person name="Ram A.F."/>
            <person name="Ramon A."/>
            <person name="Rauscher S."/>
            <person name="Record E."/>
            <person name="Riano-Pachon D.M."/>
            <person name="Robert V."/>
            <person name="Roehrig J."/>
            <person name="Ruller R."/>
            <person name="Salamov A."/>
            <person name="Salih N.S."/>
            <person name="Samson R.A."/>
            <person name="Sandor E."/>
            <person name="Sanguinetti M."/>
            <person name="Schuetze T."/>
            <person name="Sepcic K."/>
            <person name="Shelest E."/>
            <person name="Sherlock G."/>
            <person name="Sophianopoulou V."/>
            <person name="Squina F.M."/>
            <person name="Sun H."/>
            <person name="Susca A."/>
            <person name="Todd R.B."/>
            <person name="Tsang A."/>
            <person name="Unkles S.E."/>
            <person name="van de Wiele N."/>
            <person name="van Rossen-Uffink D."/>
            <person name="Oliveira J.V."/>
            <person name="Vesth T.C."/>
            <person name="Visser J."/>
            <person name="Yu J.-H."/>
            <person name="Zhou M."/>
            <person name="Andersen M.R."/>
            <person name="Archer D.B."/>
            <person name="Baker S.E."/>
            <person name="Benoit I."/>
            <person name="Brakhage A.A."/>
            <person name="Braus G.H."/>
            <person name="Fischer R."/>
            <person name="Frisvad J.C."/>
            <person name="Goldman G.H."/>
            <person name="Houbraken J."/>
            <person name="Oakley B."/>
            <person name="Pocsi I."/>
            <person name="Scazzocchio C."/>
            <person name="Seiboth B."/>
            <person name="vanKuyk P.A."/>
            <person name="Wortman J."/>
            <person name="Dyer P.S."/>
            <person name="Grigoriev I.V."/>
        </authorList>
    </citation>
    <scope>NUCLEOTIDE SEQUENCE [LARGE SCALE GENOMIC DNA]</scope>
    <source>
        <strain evidence="5">CBS 506.65</strain>
    </source>
</reference>
<dbReference type="InterPro" id="IPR002110">
    <property type="entry name" value="Ankyrin_rpt"/>
</dbReference>
<evidence type="ECO:0008006" key="6">
    <source>
        <dbReference type="Google" id="ProtNLM"/>
    </source>
</evidence>
<dbReference type="SMART" id="SM00248">
    <property type="entry name" value="ANK"/>
    <property type="match status" value="3"/>
</dbReference>
<dbReference type="SUPFAM" id="SSF48403">
    <property type="entry name" value="Ankyrin repeat"/>
    <property type="match status" value="1"/>
</dbReference>
<dbReference type="AlphaFoldDB" id="A0A1L9SHZ5"/>
<gene>
    <name evidence="4" type="ORF">ASPZODRAFT_2010302</name>
</gene>
<accession>A0A1L9SHZ5</accession>
<dbReference type="PANTHER" id="PTHR24180">
    <property type="entry name" value="CYCLIN-DEPENDENT KINASE INHIBITOR 2C-RELATED"/>
    <property type="match status" value="1"/>
</dbReference>
<evidence type="ECO:0000256" key="3">
    <source>
        <dbReference type="PROSITE-ProRule" id="PRU00023"/>
    </source>
</evidence>
<dbReference type="GeneID" id="34613993"/>
<dbReference type="EMBL" id="KV878342">
    <property type="protein sequence ID" value="OJJ46726.1"/>
    <property type="molecule type" value="Genomic_DNA"/>
</dbReference>
<dbReference type="InterPro" id="IPR036770">
    <property type="entry name" value="Ankyrin_rpt-contain_sf"/>
</dbReference>
<dbReference type="VEuPathDB" id="FungiDB:ASPZODRAFT_2010302"/>
<dbReference type="PROSITE" id="PS50297">
    <property type="entry name" value="ANK_REP_REGION"/>
    <property type="match status" value="1"/>
</dbReference>
<evidence type="ECO:0000313" key="4">
    <source>
        <dbReference type="EMBL" id="OJJ46726.1"/>
    </source>
</evidence>
<keyword evidence="1" id="KW-0677">Repeat</keyword>
<dbReference type="Pfam" id="PF00023">
    <property type="entry name" value="Ank"/>
    <property type="match status" value="1"/>
</dbReference>
<evidence type="ECO:0000313" key="5">
    <source>
        <dbReference type="Proteomes" id="UP000184188"/>
    </source>
</evidence>
<dbReference type="Proteomes" id="UP000184188">
    <property type="component" value="Unassembled WGS sequence"/>
</dbReference>
<dbReference type="OrthoDB" id="194358at2759"/>
<dbReference type="PANTHER" id="PTHR24180:SF45">
    <property type="entry name" value="POLY [ADP-RIBOSE] POLYMERASE TANKYRASE"/>
    <property type="match status" value="1"/>
</dbReference>
<protein>
    <recommendedName>
        <fullName evidence="6">Ankyrin</fullName>
    </recommendedName>
</protein>
<name>A0A1L9SHZ5_9EURO</name>
<feature type="repeat" description="ANK" evidence="3">
    <location>
        <begin position="376"/>
        <end position="408"/>
    </location>
</feature>
<evidence type="ECO:0000256" key="2">
    <source>
        <dbReference type="ARBA" id="ARBA00023043"/>
    </source>
</evidence>